<dbReference type="GO" id="GO:0004335">
    <property type="term" value="F:galactokinase activity"/>
    <property type="evidence" value="ECO:0007669"/>
    <property type="project" value="UniProtKB-UniRule"/>
</dbReference>
<name>A0A849BX26_9NOCA</name>
<dbReference type="Pfam" id="PF00288">
    <property type="entry name" value="GHMP_kinases_N"/>
    <property type="match status" value="1"/>
</dbReference>
<dbReference type="GO" id="GO:0006012">
    <property type="term" value="P:galactose metabolic process"/>
    <property type="evidence" value="ECO:0007669"/>
    <property type="project" value="UniProtKB-UniRule"/>
</dbReference>
<keyword evidence="15" id="KW-1185">Reference proteome</keyword>
<feature type="domain" description="Galactokinase N-terminal" evidence="13">
    <location>
        <begin position="32"/>
        <end position="65"/>
    </location>
</feature>
<comment type="similarity">
    <text evidence="1">Belongs to the GHMP kinase family. GalK subfamily.</text>
</comment>
<dbReference type="PANTHER" id="PTHR10457">
    <property type="entry name" value="MEVALONATE KINASE/GALACTOKINASE"/>
    <property type="match status" value="1"/>
</dbReference>
<accession>A0A849BX26</accession>
<dbReference type="InterPro" id="IPR019741">
    <property type="entry name" value="Galactokinase_CS"/>
</dbReference>
<keyword evidence="8" id="KW-0299">Galactose metabolism</keyword>
<dbReference type="PIRSF" id="PIRSF000530">
    <property type="entry name" value="Galactokinase"/>
    <property type="match status" value="1"/>
</dbReference>
<keyword evidence="2 14" id="KW-0808">Transferase</keyword>
<keyword evidence="5 14" id="KW-0418">Kinase</keyword>
<reference evidence="14 15" key="1">
    <citation type="submission" date="2020-05" db="EMBL/GenBank/DDBJ databases">
        <title>MicrobeNet Type strains.</title>
        <authorList>
            <person name="Nicholson A.C."/>
        </authorList>
    </citation>
    <scope>NUCLEOTIDE SEQUENCE [LARGE SCALE GENOMIC DNA]</scope>
    <source>
        <strain evidence="14 15">JCM 3224</strain>
    </source>
</reference>
<keyword evidence="9" id="KW-0119">Carbohydrate metabolism</keyword>
<keyword evidence="7" id="KW-0460">Magnesium</keyword>
<dbReference type="PROSITE" id="PS00627">
    <property type="entry name" value="GHMP_KINASES_ATP"/>
    <property type="match status" value="1"/>
</dbReference>
<proteinExistence type="inferred from homology"/>
<dbReference type="Pfam" id="PF08544">
    <property type="entry name" value="GHMP_kinases_C"/>
    <property type="match status" value="1"/>
</dbReference>
<dbReference type="InterPro" id="IPR006206">
    <property type="entry name" value="Mevalonate/galactokinase"/>
</dbReference>
<dbReference type="GO" id="GO:0005829">
    <property type="term" value="C:cytosol"/>
    <property type="evidence" value="ECO:0007669"/>
    <property type="project" value="TreeGrafter"/>
</dbReference>
<comment type="caution">
    <text evidence="14">The sequence shown here is derived from an EMBL/GenBank/DDBJ whole genome shotgun (WGS) entry which is preliminary data.</text>
</comment>
<dbReference type="InterPro" id="IPR014721">
    <property type="entry name" value="Ribsml_uS5_D2-typ_fold_subgr"/>
</dbReference>
<evidence type="ECO:0000256" key="8">
    <source>
        <dbReference type="ARBA" id="ARBA00023144"/>
    </source>
</evidence>
<dbReference type="AlphaFoldDB" id="A0A849BX26"/>
<keyword evidence="4" id="KW-0547">Nucleotide-binding</keyword>
<dbReference type="PRINTS" id="PR00959">
    <property type="entry name" value="MEVGALKINASE"/>
</dbReference>
<keyword evidence="6" id="KW-0067">ATP-binding</keyword>
<dbReference type="PANTHER" id="PTHR10457:SF7">
    <property type="entry name" value="GALACTOKINASE-RELATED"/>
    <property type="match status" value="1"/>
</dbReference>
<evidence type="ECO:0000259" key="12">
    <source>
        <dbReference type="Pfam" id="PF08544"/>
    </source>
</evidence>
<dbReference type="Pfam" id="PF10509">
    <property type="entry name" value="GalKase_gal_bdg"/>
    <property type="match status" value="1"/>
</dbReference>
<dbReference type="InterPro" id="IPR036554">
    <property type="entry name" value="GHMP_kinase_C_sf"/>
</dbReference>
<evidence type="ECO:0000256" key="5">
    <source>
        <dbReference type="ARBA" id="ARBA00022777"/>
    </source>
</evidence>
<evidence type="ECO:0000256" key="1">
    <source>
        <dbReference type="ARBA" id="ARBA00006566"/>
    </source>
</evidence>
<sequence>MHDPDQAGAELDSTAGVPDITAGRSVSIAGQWLAPGRVNLIGEHTDYNDGFVLPIALPQGVTCTAASGANGEVRVASRQRPGAVVTWPIPEIDDSESGDAVGRVRHWPDWARYPLGVAAEYLRRGHPITGVDLELDGTVPMGAGLSSSAALSCSVAVALRDLFAPGLTDAELIDIARTAENEYAGVPTGILDQSASILCRAGHALFLDVRTREHRQIPFDLERFGLRLLVIDTRSPHRLVDGEYARRRAQCEAAAATLGVASLRDIATIGDTRRIGEPVLRRRARHVVSENLRVRQVADILGAGRDPREVGPILTAGHASLRDDFEVSTDRLNTAVEAALTAGAYGARMVGGGFGGSVIALVDARRAACVTGVVEAAFAESDFAVPHAFPVVASAGAHRVE</sequence>
<keyword evidence="3" id="KW-0479">Metal-binding</keyword>
<dbReference type="InterPro" id="IPR006203">
    <property type="entry name" value="GHMP_knse_ATP-bd_CS"/>
</dbReference>
<evidence type="ECO:0000256" key="4">
    <source>
        <dbReference type="ARBA" id="ARBA00022741"/>
    </source>
</evidence>
<dbReference type="GO" id="GO:0005524">
    <property type="term" value="F:ATP binding"/>
    <property type="evidence" value="ECO:0007669"/>
    <property type="project" value="UniProtKB-UniRule"/>
</dbReference>
<evidence type="ECO:0000313" key="15">
    <source>
        <dbReference type="Proteomes" id="UP000586827"/>
    </source>
</evidence>
<dbReference type="Proteomes" id="UP000586827">
    <property type="component" value="Unassembled WGS sequence"/>
</dbReference>
<dbReference type="InterPro" id="IPR019539">
    <property type="entry name" value="GalKase_N"/>
</dbReference>
<dbReference type="GO" id="GO:0046872">
    <property type="term" value="F:metal ion binding"/>
    <property type="evidence" value="ECO:0007669"/>
    <property type="project" value="UniProtKB-KW"/>
</dbReference>
<evidence type="ECO:0000256" key="3">
    <source>
        <dbReference type="ARBA" id="ARBA00022723"/>
    </source>
</evidence>
<dbReference type="InterPro" id="IPR013750">
    <property type="entry name" value="GHMP_kinase_C_dom"/>
</dbReference>
<evidence type="ECO:0000256" key="10">
    <source>
        <dbReference type="NCBIfam" id="TIGR00131"/>
    </source>
</evidence>
<gene>
    <name evidence="14" type="primary">galK</name>
    <name evidence="14" type="ORF">HLB23_06740</name>
</gene>
<dbReference type="InterPro" id="IPR000705">
    <property type="entry name" value="Galactokinase"/>
</dbReference>
<dbReference type="EC" id="2.7.1.6" evidence="10"/>
<evidence type="ECO:0000256" key="7">
    <source>
        <dbReference type="ARBA" id="ARBA00022842"/>
    </source>
</evidence>
<dbReference type="NCBIfam" id="TIGR00131">
    <property type="entry name" value="gal_kin"/>
    <property type="match status" value="1"/>
</dbReference>
<dbReference type="SUPFAM" id="SSF54211">
    <property type="entry name" value="Ribosomal protein S5 domain 2-like"/>
    <property type="match status" value="1"/>
</dbReference>
<feature type="domain" description="GHMP kinase C-terminal" evidence="12">
    <location>
        <begin position="305"/>
        <end position="367"/>
    </location>
</feature>
<organism evidence="14 15">
    <name type="scientific">Nocardia uniformis</name>
    <dbReference type="NCBI Taxonomy" id="53432"/>
    <lineage>
        <taxon>Bacteria</taxon>
        <taxon>Bacillati</taxon>
        <taxon>Actinomycetota</taxon>
        <taxon>Actinomycetes</taxon>
        <taxon>Mycobacteriales</taxon>
        <taxon>Nocardiaceae</taxon>
        <taxon>Nocardia</taxon>
    </lineage>
</organism>
<dbReference type="Gene3D" id="3.30.230.10">
    <property type="match status" value="1"/>
</dbReference>
<evidence type="ECO:0000259" key="11">
    <source>
        <dbReference type="Pfam" id="PF00288"/>
    </source>
</evidence>
<dbReference type="SUPFAM" id="SSF55060">
    <property type="entry name" value="GHMP Kinase, C-terminal domain"/>
    <property type="match status" value="1"/>
</dbReference>
<dbReference type="PRINTS" id="PR00473">
    <property type="entry name" value="GALCTOKINASE"/>
</dbReference>
<evidence type="ECO:0000256" key="6">
    <source>
        <dbReference type="ARBA" id="ARBA00022840"/>
    </source>
</evidence>
<dbReference type="Gene3D" id="3.30.70.890">
    <property type="entry name" value="GHMP kinase, C-terminal domain"/>
    <property type="match status" value="1"/>
</dbReference>
<dbReference type="EMBL" id="JABELX010000003">
    <property type="protein sequence ID" value="NNH69566.1"/>
    <property type="molecule type" value="Genomic_DNA"/>
</dbReference>
<evidence type="ECO:0000313" key="14">
    <source>
        <dbReference type="EMBL" id="NNH69566.1"/>
    </source>
</evidence>
<feature type="domain" description="GHMP kinase N-terminal" evidence="11">
    <location>
        <begin position="118"/>
        <end position="198"/>
    </location>
</feature>
<evidence type="ECO:0000256" key="2">
    <source>
        <dbReference type="ARBA" id="ARBA00022679"/>
    </source>
</evidence>
<dbReference type="InterPro" id="IPR006204">
    <property type="entry name" value="GHMP_kinase_N_dom"/>
</dbReference>
<protein>
    <recommendedName>
        <fullName evidence="10">Galactokinase</fullName>
        <ecNumber evidence="10">2.7.1.6</ecNumber>
    </recommendedName>
</protein>
<dbReference type="FunFam" id="3.30.70.890:FF:000001">
    <property type="entry name" value="Galactokinase"/>
    <property type="match status" value="1"/>
</dbReference>
<evidence type="ECO:0000259" key="13">
    <source>
        <dbReference type="Pfam" id="PF10509"/>
    </source>
</evidence>
<dbReference type="PROSITE" id="PS00106">
    <property type="entry name" value="GALACTOKINASE"/>
    <property type="match status" value="1"/>
</dbReference>
<evidence type="ECO:0000256" key="9">
    <source>
        <dbReference type="ARBA" id="ARBA00023277"/>
    </source>
</evidence>
<dbReference type="InterPro" id="IPR020568">
    <property type="entry name" value="Ribosomal_Su5_D2-typ_SF"/>
</dbReference>